<protein>
    <submittedName>
        <fullName evidence="1">Uncharacterized protein</fullName>
    </submittedName>
</protein>
<organism evidence="1 2">
    <name type="scientific">Niallia oryzisoli</name>
    <dbReference type="NCBI Taxonomy" id="1737571"/>
    <lineage>
        <taxon>Bacteria</taxon>
        <taxon>Bacillati</taxon>
        <taxon>Bacillota</taxon>
        <taxon>Bacilli</taxon>
        <taxon>Bacillales</taxon>
        <taxon>Bacillaceae</taxon>
        <taxon>Niallia</taxon>
    </lineage>
</organism>
<sequence length="98" mass="11670">MEVGTKIAQVQNLIDQHIETIEKLINTYEEDVKPNPDYSDDEMMLFKLWLRDNIFRIWVKVLQQSIQSMDDSNRTDILRILNEFEKPIANYINKELGL</sequence>
<dbReference type="Proteomes" id="UP001357223">
    <property type="component" value="Chromosome"/>
</dbReference>
<evidence type="ECO:0000313" key="2">
    <source>
        <dbReference type="Proteomes" id="UP001357223"/>
    </source>
</evidence>
<proteinExistence type="predicted"/>
<accession>A0ABZ2CC60</accession>
<gene>
    <name evidence="1" type="ORF">R4Z09_30035</name>
</gene>
<reference evidence="1 2" key="1">
    <citation type="submission" date="2023-10" db="EMBL/GenBank/DDBJ databases">
        <title>Niallia locisalis sp.nov. isolated from a salt pond sample.</title>
        <authorList>
            <person name="Li X.-J."/>
            <person name="Dong L."/>
        </authorList>
    </citation>
    <scope>NUCLEOTIDE SEQUENCE [LARGE SCALE GENOMIC DNA]</scope>
    <source>
        <strain evidence="1 2">DSM 29761</strain>
    </source>
</reference>
<evidence type="ECO:0000313" key="1">
    <source>
        <dbReference type="EMBL" id="WVX81341.1"/>
    </source>
</evidence>
<dbReference type="RefSeq" id="WP_338450269.1">
    <property type="nucleotide sequence ID" value="NZ_CP137640.1"/>
</dbReference>
<keyword evidence="2" id="KW-1185">Reference proteome</keyword>
<name>A0ABZ2CC60_9BACI</name>
<dbReference type="EMBL" id="CP137640">
    <property type="protein sequence ID" value="WVX81341.1"/>
    <property type="molecule type" value="Genomic_DNA"/>
</dbReference>